<name>A0ACD0NQB9_9BASI</name>
<keyword evidence="2" id="KW-1185">Reference proteome</keyword>
<dbReference type="Proteomes" id="UP000245626">
    <property type="component" value="Unassembled WGS sequence"/>
</dbReference>
<dbReference type="EMBL" id="KZ820282">
    <property type="protein sequence ID" value="PWN48033.1"/>
    <property type="molecule type" value="Genomic_DNA"/>
</dbReference>
<protein>
    <submittedName>
        <fullName evidence="1">Uncharacterized protein</fullName>
    </submittedName>
</protein>
<proteinExistence type="predicted"/>
<evidence type="ECO:0000313" key="1">
    <source>
        <dbReference type="EMBL" id="PWN48033.1"/>
    </source>
</evidence>
<gene>
    <name evidence="1" type="ORF">IE53DRAFT_364220</name>
</gene>
<evidence type="ECO:0000313" key="2">
    <source>
        <dbReference type="Proteomes" id="UP000245626"/>
    </source>
</evidence>
<sequence>MAMTATPTPAGHAANFSLTSSTSTSSLCWSSGTEARRLPPFVPADVKDMEGIRLRRADPTEDSGEIFGIDLPQFSVNQIGVTPRTTRVPMVAKKEPNNTAYRKKLDGMSAEELEKFRKDSITRASKTFDARKYLPMLEQGRMRKSAATLERFHRKKAEMTPEEHDRKKRMA</sequence>
<organism evidence="1 2">
    <name type="scientific">Violaceomyces palustris</name>
    <dbReference type="NCBI Taxonomy" id="1673888"/>
    <lineage>
        <taxon>Eukaryota</taxon>
        <taxon>Fungi</taxon>
        <taxon>Dikarya</taxon>
        <taxon>Basidiomycota</taxon>
        <taxon>Ustilaginomycotina</taxon>
        <taxon>Ustilaginomycetes</taxon>
        <taxon>Violaceomycetales</taxon>
        <taxon>Violaceomycetaceae</taxon>
        <taxon>Violaceomyces</taxon>
    </lineage>
</organism>
<reference evidence="1 2" key="1">
    <citation type="journal article" date="2018" name="Mol. Biol. Evol.">
        <title>Broad Genomic Sampling Reveals a Smut Pathogenic Ancestry of the Fungal Clade Ustilaginomycotina.</title>
        <authorList>
            <person name="Kijpornyongpan T."/>
            <person name="Mondo S.J."/>
            <person name="Barry K."/>
            <person name="Sandor L."/>
            <person name="Lee J."/>
            <person name="Lipzen A."/>
            <person name="Pangilinan J."/>
            <person name="LaButti K."/>
            <person name="Hainaut M."/>
            <person name="Henrissat B."/>
            <person name="Grigoriev I.V."/>
            <person name="Spatafora J.W."/>
            <person name="Aime M.C."/>
        </authorList>
    </citation>
    <scope>NUCLEOTIDE SEQUENCE [LARGE SCALE GENOMIC DNA]</scope>
    <source>
        <strain evidence="1 2">SA 807</strain>
    </source>
</reference>
<accession>A0ACD0NQB9</accession>